<evidence type="ECO:0000256" key="9">
    <source>
        <dbReference type="ARBA" id="ARBA00023027"/>
    </source>
</evidence>
<dbReference type="PANTHER" id="PTHR39321:SF3">
    <property type="entry name" value="PHOSPHOPANTETHEINE ADENYLYLTRANSFERASE"/>
    <property type="match status" value="1"/>
</dbReference>
<keyword evidence="4 11" id="KW-0662">Pyridine nucleotide biosynthesis</keyword>
<proteinExistence type="inferred from homology"/>
<dbReference type="InterPro" id="IPR004821">
    <property type="entry name" value="Cyt_trans-like"/>
</dbReference>
<keyword evidence="9 11" id="KW-0520">NAD</keyword>
<evidence type="ECO:0000256" key="10">
    <source>
        <dbReference type="ARBA" id="ARBA00048721"/>
    </source>
</evidence>
<organism evidence="13">
    <name type="scientific">uncultured Chthoniobacterales bacterium</name>
    <dbReference type="NCBI Taxonomy" id="1836801"/>
    <lineage>
        <taxon>Bacteria</taxon>
        <taxon>Pseudomonadati</taxon>
        <taxon>Verrucomicrobiota</taxon>
        <taxon>Spartobacteria</taxon>
        <taxon>Chthoniobacterales</taxon>
        <taxon>environmental samples</taxon>
    </lineage>
</organism>
<dbReference type="NCBIfam" id="TIGR00482">
    <property type="entry name" value="nicotinate (nicotinamide) nucleotide adenylyltransferase"/>
    <property type="match status" value="1"/>
</dbReference>
<evidence type="ECO:0000256" key="4">
    <source>
        <dbReference type="ARBA" id="ARBA00022642"/>
    </source>
</evidence>
<evidence type="ECO:0000256" key="2">
    <source>
        <dbReference type="ARBA" id="ARBA00005019"/>
    </source>
</evidence>
<keyword evidence="5 11" id="KW-0808">Transferase</keyword>
<evidence type="ECO:0000256" key="11">
    <source>
        <dbReference type="HAMAP-Rule" id="MF_00244"/>
    </source>
</evidence>
<evidence type="ECO:0000256" key="5">
    <source>
        <dbReference type="ARBA" id="ARBA00022679"/>
    </source>
</evidence>
<comment type="function">
    <text evidence="1 11">Catalyzes the reversible adenylation of nicotinate mononucleotide (NaMN) to nicotinic acid adenine dinucleotide (NaAD).</text>
</comment>
<dbReference type="GO" id="GO:0004515">
    <property type="term" value="F:nicotinate-nucleotide adenylyltransferase activity"/>
    <property type="evidence" value="ECO:0007669"/>
    <property type="project" value="UniProtKB-UniRule"/>
</dbReference>
<dbReference type="NCBIfam" id="NF000840">
    <property type="entry name" value="PRK00071.1-3"/>
    <property type="match status" value="1"/>
</dbReference>
<feature type="domain" description="Cytidyltransferase-like" evidence="12">
    <location>
        <begin position="9"/>
        <end position="162"/>
    </location>
</feature>
<dbReference type="EC" id="2.7.7.18" evidence="11"/>
<comment type="catalytic activity">
    <reaction evidence="10 11">
        <text>nicotinate beta-D-ribonucleotide + ATP + H(+) = deamido-NAD(+) + diphosphate</text>
        <dbReference type="Rhea" id="RHEA:22860"/>
        <dbReference type="ChEBI" id="CHEBI:15378"/>
        <dbReference type="ChEBI" id="CHEBI:30616"/>
        <dbReference type="ChEBI" id="CHEBI:33019"/>
        <dbReference type="ChEBI" id="CHEBI:57502"/>
        <dbReference type="ChEBI" id="CHEBI:58437"/>
        <dbReference type="EC" id="2.7.7.18"/>
    </reaction>
</comment>
<evidence type="ECO:0000259" key="12">
    <source>
        <dbReference type="Pfam" id="PF01467"/>
    </source>
</evidence>
<sequence>MTLVSKLGIYGGTFDPIHNGHLILAREAREQLQLDRLIFVPAAASPHKLERAATSAAVRLEMLRAGVEGESGFEVNDVELRRSPPSFTVDTIEDVRRSNPQSEVFYLVGADNLPRLQTWHRFHDLQKLVQFVVLARGAEPIDDCYTTIRRLIDVSATDIRNRVATGRSIRYLVPAAVEEIIQRQQLYKEPAKSHPKN</sequence>
<name>A0A6J4H7B4_9BACT</name>
<evidence type="ECO:0000256" key="7">
    <source>
        <dbReference type="ARBA" id="ARBA00022741"/>
    </source>
</evidence>
<dbReference type="PANTHER" id="PTHR39321">
    <property type="entry name" value="NICOTINATE-NUCLEOTIDE ADENYLYLTRANSFERASE-RELATED"/>
    <property type="match status" value="1"/>
</dbReference>
<keyword evidence="6 11" id="KW-0548">Nucleotidyltransferase</keyword>
<reference evidence="13" key="1">
    <citation type="submission" date="2020-02" db="EMBL/GenBank/DDBJ databases">
        <authorList>
            <person name="Meier V. D."/>
        </authorList>
    </citation>
    <scope>NUCLEOTIDE SEQUENCE</scope>
    <source>
        <strain evidence="13">AVDCRST_MAG42</strain>
    </source>
</reference>
<evidence type="ECO:0000313" key="13">
    <source>
        <dbReference type="EMBL" id="CAA9215723.1"/>
    </source>
</evidence>
<comment type="similarity">
    <text evidence="3 11">Belongs to the NadD family.</text>
</comment>
<accession>A0A6J4H7B4</accession>
<gene>
    <name evidence="11" type="primary">nadD</name>
    <name evidence="13" type="ORF">AVDCRST_MAG42-298</name>
</gene>
<evidence type="ECO:0000256" key="1">
    <source>
        <dbReference type="ARBA" id="ARBA00002324"/>
    </source>
</evidence>
<dbReference type="NCBIfam" id="TIGR00125">
    <property type="entry name" value="cyt_tran_rel"/>
    <property type="match status" value="1"/>
</dbReference>
<dbReference type="InterPro" id="IPR005248">
    <property type="entry name" value="NadD/NMNAT"/>
</dbReference>
<dbReference type="SUPFAM" id="SSF52374">
    <property type="entry name" value="Nucleotidylyl transferase"/>
    <property type="match status" value="1"/>
</dbReference>
<dbReference type="CDD" id="cd02165">
    <property type="entry name" value="NMNAT"/>
    <property type="match status" value="1"/>
</dbReference>
<evidence type="ECO:0000256" key="6">
    <source>
        <dbReference type="ARBA" id="ARBA00022695"/>
    </source>
</evidence>
<dbReference type="AlphaFoldDB" id="A0A6J4H7B4"/>
<dbReference type="GO" id="GO:0009435">
    <property type="term" value="P:NAD+ biosynthetic process"/>
    <property type="evidence" value="ECO:0007669"/>
    <property type="project" value="UniProtKB-UniRule"/>
</dbReference>
<dbReference type="EMBL" id="CADCTA010000018">
    <property type="protein sequence ID" value="CAA9215723.1"/>
    <property type="molecule type" value="Genomic_DNA"/>
</dbReference>
<dbReference type="Pfam" id="PF01467">
    <property type="entry name" value="CTP_transf_like"/>
    <property type="match status" value="1"/>
</dbReference>
<dbReference type="Gene3D" id="3.40.50.620">
    <property type="entry name" value="HUPs"/>
    <property type="match status" value="1"/>
</dbReference>
<keyword evidence="8 11" id="KW-0067">ATP-binding</keyword>
<comment type="pathway">
    <text evidence="2 11">Cofactor biosynthesis; NAD(+) biosynthesis; deamido-NAD(+) from nicotinate D-ribonucleotide: step 1/1.</text>
</comment>
<dbReference type="GO" id="GO:0005524">
    <property type="term" value="F:ATP binding"/>
    <property type="evidence" value="ECO:0007669"/>
    <property type="project" value="UniProtKB-KW"/>
</dbReference>
<keyword evidence="7 11" id="KW-0547">Nucleotide-binding</keyword>
<protein>
    <recommendedName>
        <fullName evidence="11">Probable nicotinate-nucleotide adenylyltransferase</fullName>
        <ecNumber evidence="11">2.7.7.18</ecNumber>
    </recommendedName>
    <alternativeName>
        <fullName evidence="11">Deamido-NAD(+) diphosphorylase</fullName>
    </alternativeName>
    <alternativeName>
        <fullName evidence="11">Deamido-NAD(+) pyrophosphorylase</fullName>
    </alternativeName>
    <alternativeName>
        <fullName evidence="11">Nicotinate mononucleotide adenylyltransferase</fullName>
        <shortName evidence="11">NaMN adenylyltransferase</shortName>
    </alternativeName>
</protein>
<dbReference type="UniPathway" id="UPA00253">
    <property type="reaction ID" value="UER00332"/>
</dbReference>
<evidence type="ECO:0000256" key="8">
    <source>
        <dbReference type="ARBA" id="ARBA00022840"/>
    </source>
</evidence>
<dbReference type="InterPro" id="IPR014729">
    <property type="entry name" value="Rossmann-like_a/b/a_fold"/>
</dbReference>
<dbReference type="HAMAP" id="MF_00244">
    <property type="entry name" value="NaMN_adenylyltr"/>
    <property type="match status" value="1"/>
</dbReference>
<evidence type="ECO:0000256" key="3">
    <source>
        <dbReference type="ARBA" id="ARBA00009014"/>
    </source>
</evidence>